<dbReference type="InterPro" id="IPR036890">
    <property type="entry name" value="HATPase_C_sf"/>
</dbReference>
<sequence>MSKTDTKNVEQIEVGLHLGNALHHLAHLYAEPPVVIRECVQNAIDKGAKHVLVIIDAVRRTIKSYDDGLGAAFDEIKQKFNKVAMTLKLDPKLMGEKGIGNLAGLSVAETYHIITKPRDSQEPLKRYSLSKADLMGKEKVSMSVEDWPGKGIGGGTSFPATTLVQLLGVNDTALRRLSNFDVIERVILEAFAMKIRENKIEVKICFAASAGKSWERKVEPGKFRGTKQQPEAYETKFGPVVFQMYYSEKPLDNPNLVIEHKGKYSISLSNLNTTGQMSTKAWDAFKKGYFEGIIKLDFGTISPHRGSFEWDDELMAFNDKLEEFALEVLRPAIELVEAENREEKFRQVSDHVLKRVTSFFEVHPEMRPEFLRDVAITTDQPGDREVPPPRPKTDPREIVRKRREAVEQERRDPRPKAADQGGARGTSTGKPSRRPGNLFAIEFVVPDEEFGLNWHSRRVDAAVQVNTQNTDFTLTQQLGMSKLKEYVFLLVQKELTCASLEPSSARLFGDRFEDTFMALYRTGIGQ</sequence>
<evidence type="ECO:0000313" key="3">
    <source>
        <dbReference type="Proteomes" id="UP000176339"/>
    </source>
</evidence>
<evidence type="ECO:0008006" key="4">
    <source>
        <dbReference type="Google" id="ProtNLM"/>
    </source>
</evidence>
<proteinExistence type="predicted"/>
<dbReference type="Proteomes" id="UP000176339">
    <property type="component" value="Unassembled WGS sequence"/>
</dbReference>
<accession>A0A1F5P0K6</accession>
<dbReference type="Pfam" id="PF13589">
    <property type="entry name" value="HATPase_c_3"/>
    <property type="match status" value="1"/>
</dbReference>
<gene>
    <name evidence="2" type="ORF">A2846_00600</name>
</gene>
<feature type="compositionally biased region" description="Basic and acidic residues" evidence="1">
    <location>
        <begin position="381"/>
        <end position="417"/>
    </location>
</feature>
<dbReference type="Gene3D" id="3.30.565.10">
    <property type="entry name" value="Histidine kinase-like ATPase, C-terminal domain"/>
    <property type="match status" value="1"/>
</dbReference>
<dbReference type="EMBL" id="MFEN01000045">
    <property type="protein sequence ID" value="OGE83385.1"/>
    <property type="molecule type" value="Genomic_DNA"/>
</dbReference>
<protein>
    <recommendedName>
        <fullName evidence="4">Histidine kinase/HSP90-like ATPase domain-containing protein</fullName>
    </recommendedName>
</protein>
<name>A0A1F5P0K6_9BACT</name>
<evidence type="ECO:0000313" key="2">
    <source>
        <dbReference type="EMBL" id="OGE83385.1"/>
    </source>
</evidence>
<feature type="region of interest" description="Disordered" evidence="1">
    <location>
        <begin position="378"/>
        <end position="435"/>
    </location>
</feature>
<dbReference type="SUPFAM" id="SSF55874">
    <property type="entry name" value="ATPase domain of HSP90 chaperone/DNA topoisomerase II/histidine kinase"/>
    <property type="match status" value="1"/>
</dbReference>
<evidence type="ECO:0000256" key="1">
    <source>
        <dbReference type="SAM" id="MobiDB-lite"/>
    </source>
</evidence>
<dbReference type="AlphaFoldDB" id="A0A1F5P0K6"/>
<reference evidence="2 3" key="1">
    <citation type="journal article" date="2016" name="Nat. Commun.">
        <title>Thousands of microbial genomes shed light on interconnected biogeochemical processes in an aquifer system.</title>
        <authorList>
            <person name="Anantharaman K."/>
            <person name="Brown C.T."/>
            <person name="Hug L.A."/>
            <person name="Sharon I."/>
            <person name="Castelle C.J."/>
            <person name="Probst A.J."/>
            <person name="Thomas B.C."/>
            <person name="Singh A."/>
            <person name="Wilkins M.J."/>
            <person name="Karaoz U."/>
            <person name="Brodie E.L."/>
            <person name="Williams K.H."/>
            <person name="Hubbard S.S."/>
            <person name="Banfield J.F."/>
        </authorList>
    </citation>
    <scope>NUCLEOTIDE SEQUENCE [LARGE SCALE GENOMIC DNA]</scope>
</reference>
<organism evidence="2 3">
    <name type="scientific">Candidatus Doudnabacteria bacterium RIFCSPHIGHO2_01_FULL_49_9</name>
    <dbReference type="NCBI Taxonomy" id="1817827"/>
    <lineage>
        <taxon>Bacteria</taxon>
        <taxon>Candidatus Doudnaibacteriota</taxon>
    </lineage>
</organism>
<comment type="caution">
    <text evidence="2">The sequence shown here is derived from an EMBL/GenBank/DDBJ whole genome shotgun (WGS) entry which is preliminary data.</text>
</comment>